<dbReference type="PANTHER" id="PTHR30055">
    <property type="entry name" value="HTH-TYPE TRANSCRIPTIONAL REGULATOR RUTR"/>
    <property type="match status" value="1"/>
</dbReference>
<accession>A0A086MWE0</accession>
<dbReference type="SUPFAM" id="SSF46689">
    <property type="entry name" value="Homeodomain-like"/>
    <property type="match status" value="1"/>
</dbReference>
<dbReference type="GO" id="GO:0000976">
    <property type="term" value="F:transcription cis-regulatory region binding"/>
    <property type="evidence" value="ECO:0007669"/>
    <property type="project" value="TreeGrafter"/>
</dbReference>
<keyword evidence="1" id="KW-0805">Transcription regulation</keyword>
<evidence type="ECO:0000256" key="4">
    <source>
        <dbReference type="PROSITE-ProRule" id="PRU00335"/>
    </source>
</evidence>
<dbReference type="PRINTS" id="PR00455">
    <property type="entry name" value="HTHTETR"/>
</dbReference>
<evidence type="ECO:0000256" key="2">
    <source>
        <dbReference type="ARBA" id="ARBA00023125"/>
    </source>
</evidence>
<dbReference type="EMBL" id="JNFQ01000002">
    <property type="protein sequence ID" value="KFG73208.1"/>
    <property type="molecule type" value="Genomic_DNA"/>
</dbReference>
<feature type="domain" description="HTH tetR-type" evidence="6">
    <location>
        <begin position="34"/>
        <end position="94"/>
    </location>
</feature>
<proteinExistence type="predicted"/>
<dbReference type="GO" id="GO:0003700">
    <property type="term" value="F:DNA-binding transcription factor activity"/>
    <property type="evidence" value="ECO:0007669"/>
    <property type="project" value="TreeGrafter"/>
</dbReference>
<dbReference type="AlphaFoldDB" id="A0A086MWE0"/>
<dbReference type="PROSITE" id="PS50977">
    <property type="entry name" value="HTH_TETR_2"/>
    <property type="match status" value="1"/>
</dbReference>
<keyword evidence="3" id="KW-0804">Transcription</keyword>
<dbReference type="InterPro" id="IPR047923">
    <property type="entry name" value="ArpA-like"/>
</dbReference>
<evidence type="ECO:0000256" key="1">
    <source>
        <dbReference type="ARBA" id="ARBA00023015"/>
    </source>
</evidence>
<evidence type="ECO:0000313" key="7">
    <source>
        <dbReference type="EMBL" id="KFG73208.1"/>
    </source>
</evidence>
<sequence>MDVMSEHSDATQTSHISGSTSADDTSHLKQERAIRTRRTILDAAAEVFARHGYPNVTIKDIADGAEMTKGAVYFHFSNKEALAVAVTEEFYRRLNEIVSPALEGDHSSPSTVVDVLLRTAGGFRDDVYVKAGARLQIERPYIKAEMPVPYVGFTSLIVELLQECRAAGRLPESAVPEALARVLVSALFGAQHISWVQNDRADIVERAEEILDAFALLSVPAR</sequence>
<dbReference type="SUPFAM" id="SSF48498">
    <property type="entry name" value="Tetracyclin repressor-like, C-terminal domain"/>
    <property type="match status" value="1"/>
</dbReference>
<evidence type="ECO:0000256" key="5">
    <source>
        <dbReference type="SAM" id="MobiDB-lite"/>
    </source>
</evidence>
<evidence type="ECO:0000259" key="6">
    <source>
        <dbReference type="PROSITE" id="PS50977"/>
    </source>
</evidence>
<organism evidence="7 8">
    <name type="scientific">Streptomyces mutabilis</name>
    <dbReference type="NCBI Taxonomy" id="67332"/>
    <lineage>
        <taxon>Bacteria</taxon>
        <taxon>Bacillati</taxon>
        <taxon>Actinomycetota</taxon>
        <taxon>Actinomycetes</taxon>
        <taxon>Kitasatosporales</taxon>
        <taxon>Streptomycetaceae</taxon>
        <taxon>Streptomyces</taxon>
    </lineage>
</organism>
<evidence type="ECO:0000313" key="8">
    <source>
        <dbReference type="Proteomes" id="UP000029095"/>
    </source>
</evidence>
<dbReference type="InterPro" id="IPR001647">
    <property type="entry name" value="HTH_TetR"/>
</dbReference>
<dbReference type="STRING" id="1915400.FM21_20500"/>
<dbReference type="HOGENOM" id="CLU_069356_8_0_11"/>
<evidence type="ECO:0000256" key="3">
    <source>
        <dbReference type="ARBA" id="ARBA00023163"/>
    </source>
</evidence>
<protein>
    <submittedName>
        <fullName evidence="7">TetR family transcriptional regulator</fullName>
    </submittedName>
</protein>
<keyword evidence="2 4" id="KW-0238">DNA-binding</keyword>
<dbReference type="Pfam" id="PF00440">
    <property type="entry name" value="TetR_N"/>
    <property type="match status" value="1"/>
</dbReference>
<keyword evidence="8" id="KW-1185">Reference proteome</keyword>
<dbReference type="InterPro" id="IPR009057">
    <property type="entry name" value="Homeodomain-like_sf"/>
</dbReference>
<dbReference type="Proteomes" id="UP000029095">
    <property type="component" value="Unassembled WGS sequence"/>
</dbReference>
<reference evidence="7 8" key="1">
    <citation type="submission" date="2014-05" db="EMBL/GenBank/DDBJ databases">
        <title>Complete genome sequence of the Streptomyces mutabilis TRM45540.</title>
        <authorList>
            <person name="Luo X."/>
            <person name="Zhang L."/>
        </authorList>
    </citation>
    <scope>NUCLEOTIDE SEQUENCE [LARGE SCALE GENOMIC DNA]</scope>
    <source>
        <strain evidence="7 8">TRM45540</strain>
    </source>
</reference>
<gene>
    <name evidence="7" type="ORF">FM21_20500</name>
</gene>
<feature type="compositionally biased region" description="Polar residues" evidence="5">
    <location>
        <begin position="10"/>
        <end position="23"/>
    </location>
</feature>
<feature type="DNA-binding region" description="H-T-H motif" evidence="4">
    <location>
        <begin position="57"/>
        <end position="76"/>
    </location>
</feature>
<dbReference type="InterPro" id="IPR050109">
    <property type="entry name" value="HTH-type_TetR-like_transc_reg"/>
</dbReference>
<dbReference type="NCBIfam" id="NF041196">
    <property type="entry name" value="ScbR_bind_reg"/>
    <property type="match status" value="1"/>
</dbReference>
<feature type="region of interest" description="Disordered" evidence="5">
    <location>
        <begin position="1"/>
        <end position="30"/>
    </location>
</feature>
<comment type="caution">
    <text evidence="7">The sequence shown here is derived from an EMBL/GenBank/DDBJ whole genome shotgun (WGS) entry which is preliminary data.</text>
</comment>
<dbReference type="PANTHER" id="PTHR30055:SF234">
    <property type="entry name" value="HTH-TYPE TRANSCRIPTIONAL REGULATOR BETI"/>
    <property type="match status" value="1"/>
</dbReference>
<dbReference type="InterPro" id="IPR036271">
    <property type="entry name" value="Tet_transcr_reg_TetR-rel_C_sf"/>
</dbReference>
<dbReference type="Gene3D" id="1.10.357.10">
    <property type="entry name" value="Tetracycline Repressor, domain 2"/>
    <property type="match status" value="1"/>
</dbReference>
<name>A0A086MWE0_9ACTN</name>